<dbReference type="PRINTS" id="PR00081">
    <property type="entry name" value="GDHRDH"/>
</dbReference>
<dbReference type="InterPro" id="IPR002347">
    <property type="entry name" value="SDR_fam"/>
</dbReference>
<dbReference type="InterPro" id="IPR036291">
    <property type="entry name" value="NAD(P)-bd_dom_sf"/>
</dbReference>
<evidence type="ECO:0000256" key="1">
    <source>
        <dbReference type="ARBA" id="ARBA00006484"/>
    </source>
</evidence>
<dbReference type="SUPFAM" id="SSF51735">
    <property type="entry name" value="NAD(P)-binding Rossmann-fold domains"/>
    <property type="match status" value="1"/>
</dbReference>
<dbReference type="Pfam" id="PF00106">
    <property type="entry name" value="adh_short"/>
    <property type="match status" value="1"/>
</dbReference>
<protein>
    <submittedName>
        <fullName evidence="3">Oxidoreductase DltE</fullName>
    </submittedName>
</protein>
<name>A0A917BRN2_9ACTN</name>
<organism evidence="3 4">
    <name type="scientific">Marmoricola endophyticus</name>
    <dbReference type="NCBI Taxonomy" id="2040280"/>
    <lineage>
        <taxon>Bacteria</taxon>
        <taxon>Bacillati</taxon>
        <taxon>Actinomycetota</taxon>
        <taxon>Actinomycetes</taxon>
        <taxon>Propionibacteriales</taxon>
        <taxon>Nocardioidaceae</taxon>
        <taxon>Marmoricola</taxon>
    </lineage>
</organism>
<reference evidence="3" key="1">
    <citation type="journal article" date="2014" name="Int. J. Syst. Evol. Microbiol.">
        <title>Complete genome sequence of Corynebacterium casei LMG S-19264T (=DSM 44701T), isolated from a smear-ripened cheese.</title>
        <authorList>
            <consortium name="US DOE Joint Genome Institute (JGI-PGF)"/>
            <person name="Walter F."/>
            <person name="Albersmeier A."/>
            <person name="Kalinowski J."/>
            <person name="Ruckert C."/>
        </authorList>
    </citation>
    <scope>NUCLEOTIDE SEQUENCE</scope>
    <source>
        <strain evidence="3">CGMCC 1.16067</strain>
    </source>
</reference>
<keyword evidence="4" id="KW-1185">Reference proteome</keyword>
<dbReference type="PROSITE" id="PS00061">
    <property type="entry name" value="ADH_SHORT"/>
    <property type="match status" value="1"/>
</dbReference>
<dbReference type="EMBL" id="BMKQ01000001">
    <property type="protein sequence ID" value="GGF54376.1"/>
    <property type="molecule type" value="Genomic_DNA"/>
</dbReference>
<comment type="caution">
    <text evidence="3">The sequence shown here is derived from an EMBL/GenBank/DDBJ whole genome shotgun (WGS) entry which is preliminary data.</text>
</comment>
<evidence type="ECO:0000256" key="2">
    <source>
        <dbReference type="ARBA" id="ARBA00023002"/>
    </source>
</evidence>
<dbReference type="Proteomes" id="UP000649179">
    <property type="component" value="Unassembled WGS sequence"/>
</dbReference>
<dbReference type="PANTHER" id="PTHR43669:SF3">
    <property type="entry name" value="ALCOHOL DEHYDROGENASE, PUTATIVE (AFU_ORTHOLOGUE AFUA_3G03445)-RELATED"/>
    <property type="match status" value="1"/>
</dbReference>
<dbReference type="AlphaFoldDB" id="A0A917BRN2"/>
<dbReference type="PANTHER" id="PTHR43669">
    <property type="entry name" value="5-KETO-D-GLUCONATE 5-REDUCTASE"/>
    <property type="match status" value="1"/>
</dbReference>
<dbReference type="InterPro" id="IPR020904">
    <property type="entry name" value="Sc_DH/Rdtase_CS"/>
</dbReference>
<proteinExistence type="inferred from homology"/>
<evidence type="ECO:0000313" key="4">
    <source>
        <dbReference type="Proteomes" id="UP000649179"/>
    </source>
</evidence>
<reference evidence="3" key="2">
    <citation type="submission" date="2020-09" db="EMBL/GenBank/DDBJ databases">
        <authorList>
            <person name="Sun Q."/>
            <person name="Zhou Y."/>
        </authorList>
    </citation>
    <scope>NUCLEOTIDE SEQUENCE</scope>
    <source>
        <strain evidence="3">CGMCC 1.16067</strain>
    </source>
</reference>
<keyword evidence="2" id="KW-0560">Oxidoreductase</keyword>
<dbReference type="Gene3D" id="3.40.50.720">
    <property type="entry name" value="NAD(P)-binding Rossmann-like Domain"/>
    <property type="match status" value="1"/>
</dbReference>
<accession>A0A917BRN2</accession>
<comment type="similarity">
    <text evidence="1">Belongs to the short-chain dehydrogenases/reductases (SDR) family.</text>
</comment>
<dbReference type="RefSeq" id="WP_188780532.1">
    <property type="nucleotide sequence ID" value="NZ_BMKQ01000001.1"/>
</dbReference>
<sequence length="259" mass="27114">MTTQRQVLITGGSRGIGLDLARRLLARGDRVLVTGRSERSLEEVAQRNPGLESAVADMADPDARRRLAEDVARRMPDLDLLVQNAGIQRRVALAVDDAPWAERQVEIDTLLAGPVHLDQLLVPLILAHGRPARIVHVTSGGAVVPQPFAPVYSACKAAVHHYVAILRAALAPTEVRVTELMPPAVATGLGGSEGGAPLAEFGRAALEGIDAGHELVGFGPTASGAVAALAAEQAALFDSFAGRFPVDAFSAVDSRRPAS</sequence>
<evidence type="ECO:0000313" key="3">
    <source>
        <dbReference type="EMBL" id="GGF54376.1"/>
    </source>
</evidence>
<dbReference type="GO" id="GO:0016491">
    <property type="term" value="F:oxidoreductase activity"/>
    <property type="evidence" value="ECO:0007669"/>
    <property type="project" value="UniProtKB-KW"/>
</dbReference>
<gene>
    <name evidence="3" type="primary">dltE</name>
    <name evidence="3" type="ORF">GCM10011519_30350</name>
</gene>